<reference evidence="13" key="1">
    <citation type="journal article" date="2019" name="Int. J. Syst. Evol. Microbiol.">
        <title>The Global Catalogue of Microorganisms (GCM) 10K type strain sequencing project: providing services to taxonomists for standard genome sequencing and annotation.</title>
        <authorList>
            <consortium name="The Broad Institute Genomics Platform"/>
            <consortium name="The Broad Institute Genome Sequencing Center for Infectious Disease"/>
            <person name="Wu L."/>
            <person name="Ma J."/>
        </authorList>
    </citation>
    <scope>NUCLEOTIDE SEQUENCE [LARGE SCALE GENOMIC DNA]</scope>
    <source>
        <strain evidence="13">CGMCC 4.1641</strain>
    </source>
</reference>
<dbReference type="PANTHER" id="PTHR39207">
    <property type="entry name" value="ALPHA-GLUCURONIDASE A"/>
    <property type="match status" value="1"/>
</dbReference>
<evidence type="ECO:0000256" key="5">
    <source>
        <dbReference type="ARBA" id="ARBA00023295"/>
    </source>
</evidence>
<dbReference type="InterPro" id="IPR029018">
    <property type="entry name" value="Hex-like_dom2"/>
</dbReference>
<sequence length="687" mass="77206">MKRRKAGGGYEGWLKYSLIEDAGMREAYAEKCSRLAVVGDSPVMASARRELKLALSGLLGIVPEESELPDRGPLLVAGVPDRSQLFEPLAAAGDLSGLGEEGYVIESSSDGRVYLAGLTDRAVLYAVFGFIRLLQNGEDLEEIRIRETPANGLRMLNHWDNLDGSVERGYAGKSLFFNNGEITDDLERIEDYARLLASCGINAAAINNVNVHKQETLLITDAYLPEVSRIAAIFRSCGIRLFLSVNYASPMEIGGLNTADPLNADVAAWWKSAVGNVYRHIPDFGGFLVKADSEFRPGPFTYGRNHADGANLLADALAPFGGLVVWRCFVYNCLQDWRDRSTDRARAAYDHFMPLDGDFRDNVLLQIKNGPMDFQVREPVSPLLGGMKRTNQLLELQITQEYTGQQRHLCYLVPQWKEVIEFDTRARGEGSLVARVVDGSLFGRRLGGMAAVANVGDAPNWTGHLLAQANLYGYARLAWNPGLSSEEIAREWVRMTFGRDWEAERVILQMLLDSYNIYEAYTAPLGVGWMVNPDHHYGPNVDGYEYAKWGTYHYADRDGIGVDRTVATGTGFAGQYHSPNSERYESRESCPDELLLFFHHVPYKHRLNSGKTVIQHIYDSRFEGAERAAELLTLWESIGERIDEELYGQVRQRLLHQREHACEWRDILNTYFYRKSGIADEHGRMIY</sequence>
<evidence type="ECO:0000313" key="13">
    <source>
        <dbReference type="Proteomes" id="UP001595755"/>
    </source>
</evidence>
<comment type="subunit">
    <text evidence="8">Homodimer.</text>
</comment>
<feature type="domain" description="Glycosyl hydrolase family 67 C-terminal" evidence="10">
    <location>
        <begin position="462"/>
        <end position="684"/>
    </location>
</feature>
<dbReference type="Gene3D" id="3.30.379.10">
    <property type="entry name" value="Chitobiase/beta-hexosaminidase domain 2-like"/>
    <property type="match status" value="1"/>
</dbReference>
<feature type="domain" description="Glycosyl hydrolase family 67 catalytic" evidence="11">
    <location>
        <begin position="134"/>
        <end position="461"/>
    </location>
</feature>
<evidence type="ECO:0000259" key="11">
    <source>
        <dbReference type="Pfam" id="PF07488"/>
    </source>
</evidence>
<keyword evidence="13" id="KW-1185">Reference proteome</keyword>
<dbReference type="GO" id="GO:0016787">
    <property type="term" value="F:hydrolase activity"/>
    <property type="evidence" value="ECO:0007669"/>
    <property type="project" value="UniProtKB-KW"/>
</dbReference>
<evidence type="ECO:0000256" key="7">
    <source>
        <dbReference type="PIRNR" id="PIRNR029900"/>
    </source>
</evidence>
<evidence type="ECO:0000256" key="6">
    <source>
        <dbReference type="ARBA" id="ARBA00023326"/>
    </source>
</evidence>
<keyword evidence="4 8" id="KW-0119">Carbohydrate metabolism</keyword>
<dbReference type="Pfam" id="PF07477">
    <property type="entry name" value="Glyco_hydro_67C"/>
    <property type="match status" value="1"/>
</dbReference>
<organism evidence="12 13">
    <name type="scientific">Cohnella boryungensis</name>
    <dbReference type="NCBI Taxonomy" id="768479"/>
    <lineage>
        <taxon>Bacteria</taxon>
        <taxon>Bacillati</taxon>
        <taxon>Bacillota</taxon>
        <taxon>Bacilli</taxon>
        <taxon>Bacillales</taxon>
        <taxon>Paenibacillaceae</taxon>
        <taxon>Cohnella</taxon>
    </lineage>
</organism>
<dbReference type="EMBL" id="JBHSED010000067">
    <property type="protein sequence ID" value="MFC4306827.1"/>
    <property type="molecule type" value="Genomic_DNA"/>
</dbReference>
<comment type="caution">
    <text evidence="12">The sequence shown here is derived from an EMBL/GenBank/DDBJ whole genome shotgun (WGS) entry which is preliminary data.</text>
</comment>
<comment type="catalytic activity">
    <reaction evidence="8">
        <text>Hydrolysis of (1-&gt;2)-alpha-D-(4-O-methyl)glucuronosyl links in the main chain of hardwood xylans.</text>
        <dbReference type="EC" id="3.2.1.131"/>
    </reaction>
</comment>
<proteinExistence type="inferred from homology"/>
<dbReference type="InterPro" id="IPR011099">
    <property type="entry name" value="Glyco_hydro_67_C"/>
</dbReference>
<evidence type="ECO:0000256" key="4">
    <source>
        <dbReference type="ARBA" id="ARBA00023277"/>
    </source>
</evidence>
<accession>A0ABV8SIM0</accession>
<dbReference type="InterPro" id="IPR011395">
    <property type="entry name" value="Glyco_hydro_67_aGlcAse"/>
</dbReference>
<evidence type="ECO:0000313" key="12">
    <source>
        <dbReference type="EMBL" id="MFC4306827.1"/>
    </source>
</evidence>
<dbReference type="SUPFAM" id="SSF51445">
    <property type="entry name" value="(Trans)glycosidases"/>
    <property type="match status" value="1"/>
</dbReference>
<dbReference type="Gene3D" id="3.20.20.80">
    <property type="entry name" value="Glycosidases"/>
    <property type="match status" value="1"/>
</dbReference>
<keyword evidence="5 7" id="KW-0326">Glycosidase</keyword>
<gene>
    <name evidence="12" type="ORF">ACFO1S_25740</name>
</gene>
<name>A0ABV8SIM0_9BACL</name>
<dbReference type="Pfam" id="PF07488">
    <property type="entry name" value="Glyco_hydro_67M"/>
    <property type="match status" value="1"/>
</dbReference>
<evidence type="ECO:0000259" key="10">
    <source>
        <dbReference type="Pfam" id="PF07477"/>
    </source>
</evidence>
<keyword evidence="2 7" id="KW-0858">Xylan degradation</keyword>
<dbReference type="InterPro" id="IPR011100">
    <property type="entry name" value="Glyco_hydro_67_cat"/>
</dbReference>
<dbReference type="InterPro" id="IPR037054">
    <property type="entry name" value="A-glucoronidase_C_sf"/>
</dbReference>
<dbReference type="InterPro" id="IPR005154">
    <property type="entry name" value="Glyco_hydro_67_aGlcAse_N"/>
</dbReference>
<dbReference type="PIRSF" id="PIRSF029900">
    <property type="entry name" value="Alpha-glucuronds"/>
    <property type="match status" value="1"/>
</dbReference>
<comment type="similarity">
    <text evidence="1 7 8">Belongs to the glycosyl hydrolase 67 family.</text>
</comment>
<dbReference type="RefSeq" id="WP_378127817.1">
    <property type="nucleotide sequence ID" value="NZ_JBHSED010000067.1"/>
</dbReference>
<feature type="domain" description="Alpha glucuronidase N-terminal" evidence="9">
    <location>
        <begin position="12"/>
        <end position="129"/>
    </location>
</feature>
<dbReference type="Pfam" id="PF03648">
    <property type="entry name" value="Glyco_hydro_67N"/>
    <property type="match status" value="1"/>
</dbReference>
<evidence type="ECO:0000256" key="1">
    <source>
        <dbReference type="ARBA" id="ARBA00008833"/>
    </source>
</evidence>
<dbReference type="Proteomes" id="UP001595755">
    <property type="component" value="Unassembled WGS sequence"/>
</dbReference>
<keyword evidence="6 8" id="KW-0624">Polysaccharide degradation</keyword>
<dbReference type="Gene3D" id="3.90.1330.10">
    <property type="entry name" value="Alpha-glucuronidase, C-terminal domain"/>
    <property type="match status" value="1"/>
</dbReference>
<dbReference type="SUPFAM" id="SSF55545">
    <property type="entry name" value="beta-N-acetylhexosaminidase-like domain"/>
    <property type="match status" value="1"/>
</dbReference>
<evidence type="ECO:0000259" key="9">
    <source>
        <dbReference type="Pfam" id="PF03648"/>
    </source>
</evidence>
<dbReference type="EC" id="3.2.1.131" evidence="8"/>
<evidence type="ECO:0000256" key="2">
    <source>
        <dbReference type="ARBA" id="ARBA00022651"/>
    </source>
</evidence>
<evidence type="ECO:0000256" key="3">
    <source>
        <dbReference type="ARBA" id="ARBA00022801"/>
    </source>
</evidence>
<keyword evidence="3 7" id="KW-0378">Hydrolase</keyword>
<dbReference type="InterPro" id="IPR017853">
    <property type="entry name" value="GH"/>
</dbReference>
<protein>
    <recommendedName>
        <fullName evidence="8">Xylan alpha-1,2-glucuronidase</fullName>
        <ecNumber evidence="8">3.2.1.131</ecNumber>
    </recommendedName>
</protein>
<dbReference type="PANTHER" id="PTHR39207:SF1">
    <property type="entry name" value="ALPHA-GLUCURONIDASE A"/>
    <property type="match status" value="1"/>
</dbReference>
<evidence type="ECO:0000256" key="8">
    <source>
        <dbReference type="RuleBase" id="RU361198"/>
    </source>
</evidence>